<protein>
    <recommendedName>
        <fullName evidence="3">Protein PHLOEM PROTEIN 2-LIKE A9-like</fullName>
    </recommendedName>
</protein>
<gene>
    <name evidence="1" type="ORF">MIMGU_mgv1a017435mg</name>
</gene>
<organism evidence="1 2">
    <name type="scientific">Erythranthe guttata</name>
    <name type="common">Yellow monkey flower</name>
    <name type="synonym">Mimulus guttatus</name>
    <dbReference type="NCBI Taxonomy" id="4155"/>
    <lineage>
        <taxon>Eukaryota</taxon>
        <taxon>Viridiplantae</taxon>
        <taxon>Streptophyta</taxon>
        <taxon>Embryophyta</taxon>
        <taxon>Tracheophyta</taxon>
        <taxon>Spermatophyta</taxon>
        <taxon>Magnoliopsida</taxon>
        <taxon>eudicotyledons</taxon>
        <taxon>Gunneridae</taxon>
        <taxon>Pentapetalae</taxon>
        <taxon>asterids</taxon>
        <taxon>lamiids</taxon>
        <taxon>Lamiales</taxon>
        <taxon>Phrymaceae</taxon>
        <taxon>Erythranthe</taxon>
    </lineage>
</organism>
<dbReference type="Proteomes" id="UP000030748">
    <property type="component" value="Unassembled WGS sequence"/>
</dbReference>
<keyword evidence="2" id="KW-1185">Reference proteome</keyword>
<dbReference type="eggNOG" id="ENOG502S5SE">
    <property type="taxonomic scope" value="Eukaryota"/>
</dbReference>
<accession>A0A022RT35</accession>
<dbReference type="EMBL" id="KI630240">
    <property type="protein sequence ID" value="EYU43687.1"/>
    <property type="molecule type" value="Genomic_DNA"/>
</dbReference>
<evidence type="ECO:0008006" key="3">
    <source>
        <dbReference type="Google" id="ProtNLM"/>
    </source>
</evidence>
<evidence type="ECO:0000313" key="2">
    <source>
        <dbReference type="Proteomes" id="UP000030748"/>
    </source>
</evidence>
<reference evidence="1 2" key="1">
    <citation type="journal article" date="2013" name="Proc. Natl. Acad. Sci. U.S.A.">
        <title>Fine-scale variation in meiotic recombination in Mimulus inferred from population shotgun sequencing.</title>
        <authorList>
            <person name="Hellsten U."/>
            <person name="Wright K.M."/>
            <person name="Jenkins J."/>
            <person name="Shu S."/>
            <person name="Yuan Y."/>
            <person name="Wessler S.R."/>
            <person name="Schmutz J."/>
            <person name="Willis J.H."/>
            <person name="Rokhsar D.S."/>
        </authorList>
    </citation>
    <scope>NUCLEOTIDE SEQUENCE [LARGE SCALE GENOMIC DNA]</scope>
    <source>
        <strain evidence="2">cv. DUN x IM62</strain>
    </source>
</reference>
<evidence type="ECO:0000313" key="1">
    <source>
        <dbReference type="EMBL" id="EYU43687.1"/>
    </source>
</evidence>
<dbReference type="AlphaFoldDB" id="A0A022RT35"/>
<name>A0A022RT35_ERYGU</name>
<sequence>MVKRGKEGKFAWKKFFLNTNETNKPFEITGRLIKAEKPLEDSSDDQRVYFGLYEVWSGKWKGGLKIHHAFITESP</sequence>
<proteinExistence type="predicted"/>